<dbReference type="GO" id="GO:0016034">
    <property type="term" value="F:maleylacetoacetate isomerase activity"/>
    <property type="evidence" value="ECO:0007669"/>
    <property type="project" value="UniProtKB-EC"/>
</dbReference>
<name>A0ABS2KML2_9GAMM</name>
<evidence type="ECO:0000256" key="1">
    <source>
        <dbReference type="ARBA" id="ARBA00010007"/>
    </source>
</evidence>
<dbReference type="EC" id="5.2.1.2" evidence="4"/>
<dbReference type="NCBIfam" id="TIGR01262">
    <property type="entry name" value="maiA"/>
    <property type="match status" value="1"/>
</dbReference>
<proteinExistence type="inferred from homology"/>
<dbReference type="InterPro" id="IPR010987">
    <property type="entry name" value="Glutathione-S-Trfase_C-like"/>
</dbReference>
<comment type="caution">
    <text evidence="4">The sequence shown here is derived from an EMBL/GenBank/DDBJ whole genome shotgun (WGS) entry which is preliminary data.</text>
</comment>
<dbReference type="SFLD" id="SFLDS00019">
    <property type="entry name" value="Glutathione_Transferase_(cytos"/>
    <property type="match status" value="1"/>
</dbReference>
<organism evidence="4 5">
    <name type="scientific">Dyella mobilis</name>
    <dbReference type="NCBI Taxonomy" id="1849582"/>
    <lineage>
        <taxon>Bacteria</taxon>
        <taxon>Pseudomonadati</taxon>
        <taxon>Pseudomonadota</taxon>
        <taxon>Gammaproteobacteria</taxon>
        <taxon>Lysobacterales</taxon>
        <taxon>Rhodanobacteraceae</taxon>
        <taxon>Dyella</taxon>
    </lineage>
</organism>
<dbReference type="SUPFAM" id="SSF52833">
    <property type="entry name" value="Thioredoxin-like"/>
    <property type="match status" value="1"/>
</dbReference>
<evidence type="ECO:0000259" key="3">
    <source>
        <dbReference type="PROSITE" id="PS50405"/>
    </source>
</evidence>
<feature type="domain" description="GST C-terminal" evidence="3">
    <location>
        <begin position="91"/>
        <end position="219"/>
    </location>
</feature>
<dbReference type="SUPFAM" id="SSF47616">
    <property type="entry name" value="GST C-terminal domain-like"/>
    <property type="match status" value="1"/>
</dbReference>
<dbReference type="PROSITE" id="PS50405">
    <property type="entry name" value="GST_CTER"/>
    <property type="match status" value="1"/>
</dbReference>
<comment type="similarity">
    <text evidence="1">Belongs to the GST superfamily. Zeta family.</text>
</comment>
<dbReference type="InterPro" id="IPR036249">
    <property type="entry name" value="Thioredoxin-like_sf"/>
</dbReference>
<evidence type="ECO:0000259" key="2">
    <source>
        <dbReference type="PROSITE" id="PS50404"/>
    </source>
</evidence>
<accession>A0ABS2KML2</accession>
<dbReference type="InterPro" id="IPR040079">
    <property type="entry name" value="Glutathione_S-Trfase"/>
</dbReference>
<dbReference type="SFLD" id="SFLDG00358">
    <property type="entry name" value="Main_(cytGST)"/>
    <property type="match status" value="1"/>
</dbReference>
<dbReference type="InterPro" id="IPR005955">
    <property type="entry name" value="GST_Zeta"/>
</dbReference>
<feature type="domain" description="GST N-terminal" evidence="2">
    <location>
        <begin position="3"/>
        <end position="86"/>
    </location>
</feature>
<dbReference type="RefSeq" id="WP_204633899.1">
    <property type="nucleotide sequence ID" value="NZ_BSOC01000001.1"/>
</dbReference>
<dbReference type="EMBL" id="JADIKF010000040">
    <property type="protein sequence ID" value="MBM7132393.1"/>
    <property type="molecule type" value="Genomic_DNA"/>
</dbReference>
<dbReference type="Pfam" id="PF13417">
    <property type="entry name" value="GST_N_3"/>
    <property type="match status" value="1"/>
</dbReference>
<protein>
    <submittedName>
        <fullName evidence="4">Maleylacetoacetate isomerase</fullName>
        <ecNumber evidence="4">5.2.1.2</ecNumber>
    </submittedName>
</protein>
<dbReference type="Gene3D" id="1.20.1050.10">
    <property type="match status" value="1"/>
</dbReference>
<keyword evidence="5" id="KW-1185">Reference proteome</keyword>
<dbReference type="PANTHER" id="PTHR42673:SF21">
    <property type="entry name" value="GLUTATHIONE S-TRANSFERASE YFCF"/>
    <property type="match status" value="1"/>
</dbReference>
<dbReference type="InterPro" id="IPR034333">
    <property type="entry name" value="GST_Zeta_N"/>
</dbReference>
<dbReference type="PANTHER" id="PTHR42673">
    <property type="entry name" value="MALEYLACETOACETATE ISOMERASE"/>
    <property type="match status" value="1"/>
</dbReference>
<sequence>MASDLVLYSYWRSSAAFRVRIALNLKGLRYETRAVHLVRDGGEQHSPAYAALNPQELVPTLVDGDRVLTQSLAIVEYLDETHPEPPLLPKDPAGRARVRALAQLVACDIHPIGNLRVLQEIGKAFGADDEQKSAWMRHWVAMGLQAFEATLVNGKETGRYCHGDTPGLADLCLVPQVYNARRWKVPLGDYPTILRIDAACAALDAFHRAMPEQQPDAPSPGA</sequence>
<gene>
    <name evidence="4" type="primary">maiA</name>
    <name evidence="4" type="ORF">ISS99_22915</name>
</gene>
<dbReference type="InterPro" id="IPR036282">
    <property type="entry name" value="Glutathione-S-Trfase_C_sf"/>
</dbReference>
<dbReference type="Proteomes" id="UP001430193">
    <property type="component" value="Unassembled WGS sequence"/>
</dbReference>
<evidence type="ECO:0000313" key="5">
    <source>
        <dbReference type="Proteomes" id="UP001430193"/>
    </source>
</evidence>
<dbReference type="CDD" id="cd03042">
    <property type="entry name" value="GST_N_Zeta"/>
    <property type="match status" value="1"/>
</dbReference>
<dbReference type="CDD" id="cd03191">
    <property type="entry name" value="GST_C_Zeta"/>
    <property type="match status" value="1"/>
</dbReference>
<evidence type="ECO:0000313" key="4">
    <source>
        <dbReference type="EMBL" id="MBM7132393.1"/>
    </source>
</evidence>
<dbReference type="PROSITE" id="PS50404">
    <property type="entry name" value="GST_NTER"/>
    <property type="match status" value="1"/>
</dbReference>
<reference evidence="4" key="1">
    <citation type="submission" date="2020-10" db="EMBL/GenBank/DDBJ databases">
        <title>Phylogeny of dyella-like bacteria.</title>
        <authorList>
            <person name="Fu J."/>
        </authorList>
    </citation>
    <scope>NUCLEOTIDE SEQUENCE</scope>
    <source>
        <strain evidence="4">DHON07</strain>
    </source>
</reference>
<keyword evidence="4" id="KW-0413">Isomerase</keyword>
<dbReference type="InterPro" id="IPR004045">
    <property type="entry name" value="Glutathione_S-Trfase_N"/>
</dbReference>
<dbReference type="InterPro" id="IPR034330">
    <property type="entry name" value="GST_Zeta_C"/>
</dbReference>
<dbReference type="Gene3D" id="3.40.30.10">
    <property type="entry name" value="Glutaredoxin"/>
    <property type="match status" value="1"/>
</dbReference>